<keyword evidence="2" id="KW-0689">Ribosomal protein</keyword>
<evidence type="ECO:0000256" key="3">
    <source>
        <dbReference type="ARBA" id="ARBA00023274"/>
    </source>
</evidence>
<dbReference type="PANTHER" id="PTHR13479:SF40">
    <property type="entry name" value="SMALL RIBOSOMAL SUBUNIT PROTEIN BS18M"/>
    <property type="match status" value="1"/>
</dbReference>
<feature type="region of interest" description="Disordered" evidence="5">
    <location>
        <begin position="1"/>
        <end position="27"/>
    </location>
</feature>
<dbReference type="SUPFAM" id="SSF46911">
    <property type="entry name" value="Ribosomal protein S18"/>
    <property type="match status" value="1"/>
</dbReference>
<dbReference type="GO" id="GO:0005763">
    <property type="term" value="C:mitochondrial small ribosomal subunit"/>
    <property type="evidence" value="ECO:0007669"/>
    <property type="project" value="TreeGrafter"/>
</dbReference>
<proteinExistence type="inferred from homology"/>
<evidence type="ECO:0000256" key="2">
    <source>
        <dbReference type="ARBA" id="ARBA00022980"/>
    </source>
</evidence>
<dbReference type="EMBL" id="JANBPK010000806">
    <property type="protein sequence ID" value="KAJ2931638.1"/>
    <property type="molecule type" value="Genomic_DNA"/>
</dbReference>
<dbReference type="InterPro" id="IPR036870">
    <property type="entry name" value="Ribosomal_bS18_sf"/>
</dbReference>
<protein>
    <recommendedName>
        <fullName evidence="4">Small ribosomal subunit protein bS18m</fullName>
    </recommendedName>
</protein>
<organism evidence="6 7">
    <name type="scientific">Candolleomyces eurysporus</name>
    <dbReference type="NCBI Taxonomy" id="2828524"/>
    <lineage>
        <taxon>Eukaryota</taxon>
        <taxon>Fungi</taxon>
        <taxon>Dikarya</taxon>
        <taxon>Basidiomycota</taxon>
        <taxon>Agaricomycotina</taxon>
        <taxon>Agaricomycetes</taxon>
        <taxon>Agaricomycetidae</taxon>
        <taxon>Agaricales</taxon>
        <taxon>Agaricineae</taxon>
        <taxon>Psathyrellaceae</taxon>
        <taxon>Candolleomyces</taxon>
    </lineage>
</organism>
<dbReference type="OrthoDB" id="21463at2759"/>
<dbReference type="GO" id="GO:0003735">
    <property type="term" value="F:structural constituent of ribosome"/>
    <property type="evidence" value="ECO:0007669"/>
    <property type="project" value="InterPro"/>
</dbReference>
<keyword evidence="3" id="KW-0687">Ribonucleoprotein</keyword>
<dbReference type="PANTHER" id="PTHR13479">
    <property type="entry name" value="30S RIBOSOMAL PROTEIN S18"/>
    <property type="match status" value="1"/>
</dbReference>
<dbReference type="GO" id="GO:0032543">
    <property type="term" value="P:mitochondrial translation"/>
    <property type="evidence" value="ECO:0007669"/>
    <property type="project" value="TreeGrafter"/>
</dbReference>
<feature type="non-terminal residue" evidence="6">
    <location>
        <position position="1"/>
    </location>
</feature>
<evidence type="ECO:0000256" key="4">
    <source>
        <dbReference type="ARBA" id="ARBA00035264"/>
    </source>
</evidence>
<dbReference type="Pfam" id="PF01084">
    <property type="entry name" value="Ribosomal_S18"/>
    <property type="match status" value="1"/>
</dbReference>
<dbReference type="Proteomes" id="UP001140091">
    <property type="component" value="Unassembled WGS sequence"/>
</dbReference>
<reference evidence="6" key="1">
    <citation type="submission" date="2022-06" db="EMBL/GenBank/DDBJ databases">
        <title>Genome Sequence of Candolleomyces eurysporus.</title>
        <authorList>
            <person name="Buettner E."/>
        </authorList>
    </citation>
    <scope>NUCLEOTIDE SEQUENCE</scope>
    <source>
        <strain evidence="6">VTCC 930004</strain>
    </source>
</reference>
<dbReference type="PRINTS" id="PR00974">
    <property type="entry name" value="RIBOSOMALS18"/>
</dbReference>
<evidence type="ECO:0000313" key="6">
    <source>
        <dbReference type="EMBL" id="KAJ2931638.1"/>
    </source>
</evidence>
<evidence type="ECO:0000256" key="1">
    <source>
        <dbReference type="ARBA" id="ARBA00005589"/>
    </source>
</evidence>
<evidence type="ECO:0000313" key="7">
    <source>
        <dbReference type="Proteomes" id="UP001140091"/>
    </source>
</evidence>
<sequence length="142" mass="16069">MKQLQNALGEEAARETEASSTEISVSVKPVKPGRAIRPHELSYSNRVFTSTPYRRQSQVAPTSARARSKDIFHQLSVNPLDLATNPLILSNFVTEMGQIKPRTQTQLTVKSQRRLGKAIRRARMMGVLPLLSKLPESRWRFK</sequence>
<dbReference type="GO" id="GO:0070181">
    <property type="term" value="F:small ribosomal subunit rRNA binding"/>
    <property type="evidence" value="ECO:0007669"/>
    <property type="project" value="TreeGrafter"/>
</dbReference>
<dbReference type="Gene3D" id="4.10.640.10">
    <property type="entry name" value="Ribosomal protein S18"/>
    <property type="match status" value="1"/>
</dbReference>
<dbReference type="InterPro" id="IPR001648">
    <property type="entry name" value="Ribosomal_bS18"/>
</dbReference>
<comment type="similarity">
    <text evidence="1">Belongs to the bacterial ribosomal protein bS18 family.</text>
</comment>
<comment type="caution">
    <text evidence="6">The sequence shown here is derived from an EMBL/GenBank/DDBJ whole genome shotgun (WGS) entry which is preliminary data.</text>
</comment>
<gene>
    <name evidence="6" type="ORF">H1R20_g5486</name>
</gene>
<keyword evidence="7" id="KW-1185">Reference proteome</keyword>
<name>A0A9W8JIX4_9AGAR</name>
<dbReference type="AlphaFoldDB" id="A0A9W8JIX4"/>
<accession>A0A9W8JIX4</accession>
<evidence type="ECO:0000256" key="5">
    <source>
        <dbReference type="SAM" id="MobiDB-lite"/>
    </source>
</evidence>